<sequence length="173" mass="18496">MKIAIGSTNPVKVNAAKLALKNIFKDAEFVGLEVESQVGAQPIGDKETIRGAINRAKAALKQTGADLGVGLEGGIIHTEHGIMSSAWCAIIDKGSKISLGGGMHFHLPLFVETEILKGKELGEIMDELSGQKNVKKKMGAVGVMTAGLLTRTKEYAHLVKLAMVKFRSPQWFA</sequence>
<comment type="similarity">
    <text evidence="10 11">Belongs to the YjjX NTPase family.</text>
</comment>
<name>A0A1F5E901_9BACT</name>
<evidence type="ECO:0000313" key="13">
    <source>
        <dbReference type="EMBL" id="OGD63734.1"/>
    </source>
</evidence>
<dbReference type="InterPro" id="IPR029001">
    <property type="entry name" value="ITPase-like_fam"/>
</dbReference>
<dbReference type="PANTHER" id="PTHR34699">
    <property type="match status" value="1"/>
</dbReference>
<evidence type="ECO:0000256" key="7">
    <source>
        <dbReference type="ARBA" id="ARBA00023211"/>
    </source>
</evidence>
<protein>
    <recommendedName>
        <fullName evidence="11">Probable inosine/xanthosine triphosphatase</fullName>
        <shortName evidence="11">ITPase/XTPase</shortName>
        <ecNumber evidence="11">3.6.1.73</ecNumber>
    </recommendedName>
    <alternativeName>
        <fullName evidence="11">Non-canonical purine NTP phosphatase</fullName>
    </alternativeName>
    <alternativeName>
        <fullName evidence="11">Non-standard purine NTP phosphatase</fullName>
    </alternativeName>
    <alternativeName>
        <fullName evidence="11">Nucleoside-triphosphate phosphatase</fullName>
        <shortName evidence="11">NTPase</shortName>
    </alternativeName>
</protein>
<dbReference type="SUPFAM" id="SSF52972">
    <property type="entry name" value="ITPase-like"/>
    <property type="match status" value="1"/>
</dbReference>
<evidence type="ECO:0000256" key="10">
    <source>
        <dbReference type="ARBA" id="ARBA00060855"/>
    </source>
</evidence>
<keyword evidence="4 11" id="KW-0378">Hydrolase</keyword>
<keyword evidence="5 11" id="KW-0460">Magnesium</keyword>
<evidence type="ECO:0000259" key="12">
    <source>
        <dbReference type="Pfam" id="PF01931"/>
    </source>
</evidence>
<evidence type="ECO:0000256" key="9">
    <source>
        <dbReference type="ARBA" id="ARBA00048781"/>
    </source>
</evidence>
<organism evidence="13 14">
    <name type="scientific">Candidatus Beckwithbacteria bacterium RBG_13_42_9</name>
    <dbReference type="NCBI Taxonomy" id="1797457"/>
    <lineage>
        <taxon>Bacteria</taxon>
        <taxon>Candidatus Beckwithiibacteriota</taxon>
    </lineage>
</organism>
<dbReference type="GO" id="GO:0006772">
    <property type="term" value="P:thiamine metabolic process"/>
    <property type="evidence" value="ECO:0007669"/>
    <property type="project" value="TreeGrafter"/>
</dbReference>
<evidence type="ECO:0000256" key="1">
    <source>
        <dbReference type="ARBA" id="ARBA00001936"/>
    </source>
</evidence>
<comment type="caution">
    <text evidence="13">The sequence shown here is derived from an EMBL/GenBank/DDBJ whole genome shotgun (WGS) entry which is preliminary data.</text>
</comment>
<comment type="catalytic activity">
    <reaction evidence="9 11">
        <text>XTP + H2O = XDP + phosphate + H(+)</text>
        <dbReference type="Rhea" id="RHEA:28406"/>
        <dbReference type="ChEBI" id="CHEBI:15377"/>
        <dbReference type="ChEBI" id="CHEBI:15378"/>
        <dbReference type="ChEBI" id="CHEBI:43474"/>
        <dbReference type="ChEBI" id="CHEBI:59884"/>
        <dbReference type="ChEBI" id="CHEBI:61314"/>
        <dbReference type="EC" id="3.6.1.73"/>
    </reaction>
</comment>
<dbReference type="InterPro" id="IPR002786">
    <property type="entry name" value="Non_canon_purine_NTPase"/>
</dbReference>
<dbReference type="GO" id="GO:0103023">
    <property type="term" value="F:ITPase activity"/>
    <property type="evidence" value="ECO:0007669"/>
    <property type="project" value="UniProtKB-EC"/>
</dbReference>
<evidence type="ECO:0000256" key="8">
    <source>
        <dbReference type="ARBA" id="ARBA00048174"/>
    </source>
</evidence>
<comment type="caution">
    <text evidence="11">Lacks conserved residue(s) required for the propagation of feature annotation.</text>
</comment>
<dbReference type="STRING" id="1797457.A2160_03585"/>
<dbReference type="AlphaFoldDB" id="A0A1F5E901"/>
<evidence type="ECO:0000256" key="3">
    <source>
        <dbReference type="ARBA" id="ARBA00022741"/>
    </source>
</evidence>
<feature type="domain" description="Non-canonical purine NTP phosphatase/PRRC1" evidence="12">
    <location>
        <begin position="6"/>
        <end position="166"/>
    </location>
</feature>
<dbReference type="InterPro" id="IPR026533">
    <property type="entry name" value="NTPase/PRRC1"/>
</dbReference>
<dbReference type="GO" id="GO:0000166">
    <property type="term" value="F:nucleotide binding"/>
    <property type="evidence" value="ECO:0007669"/>
    <property type="project" value="UniProtKB-KW"/>
</dbReference>
<dbReference type="Proteomes" id="UP000177006">
    <property type="component" value="Unassembled WGS sequence"/>
</dbReference>
<comment type="cofactor">
    <cofactor evidence="11">
        <name>Mg(2+)</name>
        <dbReference type="ChEBI" id="CHEBI:18420"/>
    </cofactor>
    <cofactor evidence="11">
        <name>Mn(2+)</name>
        <dbReference type="ChEBI" id="CHEBI:29035"/>
    </cofactor>
    <text evidence="11">Binds 1 divalent metal cation per subunit; can use either Mg(2+) or Mn(2+).</text>
</comment>
<dbReference type="HAMAP" id="MF_00648">
    <property type="entry name" value="Non_canon_purine_NTPase_YjjX"/>
    <property type="match status" value="1"/>
</dbReference>
<dbReference type="InterPro" id="IPR050299">
    <property type="entry name" value="YjjX_NTPase"/>
</dbReference>
<reference evidence="13 14" key="1">
    <citation type="journal article" date="2016" name="Nat. Commun.">
        <title>Thousands of microbial genomes shed light on interconnected biogeochemical processes in an aquifer system.</title>
        <authorList>
            <person name="Anantharaman K."/>
            <person name="Brown C.T."/>
            <person name="Hug L.A."/>
            <person name="Sharon I."/>
            <person name="Castelle C.J."/>
            <person name="Probst A.J."/>
            <person name="Thomas B.C."/>
            <person name="Singh A."/>
            <person name="Wilkins M.J."/>
            <person name="Karaoz U."/>
            <person name="Brodie E.L."/>
            <person name="Williams K.H."/>
            <person name="Hubbard S.S."/>
            <person name="Banfield J.F."/>
        </authorList>
    </citation>
    <scope>NUCLEOTIDE SEQUENCE [LARGE SCALE GENOMIC DNA]</scope>
</reference>
<accession>A0A1F5E901</accession>
<comment type="function">
    <text evidence="11">Phosphatase that hydrolyzes non-canonical purine nucleotides such as XTP and ITP to their respective diphosphate derivatives. Probably excludes non-canonical purines from DNA/RNA precursor pool, thus preventing their incorporation into DNA/RNA and avoiding chromosomal lesions.</text>
</comment>
<gene>
    <name evidence="13" type="ORF">A2160_03585</name>
</gene>
<comment type="subunit">
    <text evidence="11">Homodimer.</text>
</comment>
<comment type="cofactor">
    <cofactor evidence="1">
        <name>Mn(2+)</name>
        <dbReference type="ChEBI" id="CHEBI:29035"/>
    </cofactor>
</comment>
<feature type="binding site" evidence="11">
    <location>
        <begin position="7"/>
        <end position="12"/>
    </location>
    <ligand>
        <name>substrate</name>
    </ligand>
</feature>
<comment type="catalytic activity">
    <reaction evidence="8 11">
        <text>ITP + H2O = IDP + phosphate + H(+)</text>
        <dbReference type="Rhea" id="RHEA:28330"/>
        <dbReference type="ChEBI" id="CHEBI:15377"/>
        <dbReference type="ChEBI" id="CHEBI:15378"/>
        <dbReference type="ChEBI" id="CHEBI:43474"/>
        <dbReference type="ChEBI" id="CHEBI:58280"/>
        <dbReference type="ChEBI" id="CHEBI:61402"/>
        <dbReference type="EC" id="3.6.1.73"/>
    </reaction>
</comment>
<evidence type="ECO:0000256" key="6">
    <source>
        <dbReference type="ARBA" id="ARBA00023080"/>
    </source>
</evidence>
<evidence type="ECO:0000256" key="4">
    <source>
        <dbReference type="ARBA" id="ARBA00022801"/>
    </source>
</evidence>
<evidence type="ECO:0000313" key="14">
    <source>
        <dbReference type="Proteomes" id="UP000177006"/>
    </source>
</evidence>
<evidence type="ECO:0000256" key="11">
    <source>
        <dbReference type="HAMAP-Rule" id="MF_00648"/>
    </source>
</evidence>
<keyword evidence="3 11" id="KW-0547">Nucleotide-binding</keyword>
<keyword evidence="6 11" id="KW-0546">Nucleotide metabolism</keyword>
<evidence type="ECO:0000256" key="5">
    <source>
        <dbReference type="ARBA" id="ARBA00022842"/>
    </source>
</evidence>
<evidence type="ECO:0000256" key="2">
    <source>
        <dbReference type="ARBA" id="ARBA00022723"/>
    </source>
</evidence>
<feature type="binding site" evidence="11">
    <location>
        <position position="35"/>
    </location>
    <ligand>
        <name>Mg(2+)</name>
        <dbReference type="ChEBI" id="CHEBI:18420"/>
    </ligand>
</feature>
<dbReference type="Gene3D" id="3.90.950.10">
    <property type="match status" value="1"/>
</dbReference>
<dbReference type="NCBIfam" id="TIGR00258">
    <property type="entry name" value="inosine/xanthosine triphosphatase"/>
    <property type="match status" value="1"/>
</dbReference>
<dbReference type="FunFam" id="3.90.950.10:FF:000002">
    <property type="entry name" value="Inosine/xanthosine triphosphatase"/>
    <property type="match status" value="1"/>
</dbReference>
<dbReference type="Pfam" id="PF01931">
    <property type="entry name" value="NTPase_I-T"/>
    <property type="match status" value="1"/>
</dbReference>
<dbReference type="GO" id="GO:0009117">
    <property type="term" value="P:nucleotide metabolic process"/>
    <property type="evidence" value="ECO:0007669"/>
    <property type="project" value="UniProtKB-KW"/>
</dbReference>
<proteinExistence type="inferred from homology"/>
<dbReference type="GO" id="GO:0046872">
    <property type="term" value="F:metal ion binding"/>
    <property type="evidence" value="ECO:0007669"/>
    <property type="project" value="UniProtKB-KW"/>
</dbReference>
<dbReference type="EMBL" id="MEZK01000005">
    <property type="protein sequence ID" value="OGD63734.1"/>
    <property type="molecule type" value="Genomic_DNA"/>
</dbReference>
<keyword evidence="2 11" id="KW-0479">Metal-binding</keyword>
<dbReference type="PANTHER" id="PTHR34699:SF2">
    <property type="entry name" value="NON-CANONICAL PURINE NTP PHOSPHATASE_PRRC1 DOMAIN-CONTAINING PROTEIN"/>
    <property type="match status" value="1"/>
</dbReference>
<dbReference type="EC" id="3.6.1.73" evidence="11"/>
<keyword evidence="7 11" id="KW-0464">Manganese</keyword>